<evidence type="ECO:0000313" key="6">
    <source>
        <dbReference type="EnsemblPlants" id="Kaladp0093s0099.1.v1.1"/>
    </source>
</evidence>
<dbReference type="GO" id="GO:0000287">
    <property type="term" value="F:magnesium ion binding"/>
    <property type="evidence" value="ECO:0007669"/>
    <property type="project" value="InterPro"/>
</dbReference>
<dbReference type="InterPro" id="IPR044814">
    <property type="entry name" value="Terpene_cyclase_plant_C1"/>
</dbReference>
<dbReference type="InterPro" id="IPR034741">
    <property type="entry name" value="Terpene_cyclase-like_1_C"/>
</dbReference>
<dbReference type="Pfam" id="PF03936">
    <property type="entry name" value="Terpene_synth_C"/>
    <property type="match status" value="1"/>
</dbReference>
<dbReference type="EnsemblPlants" id="Kaladp0093s0099.1.v1.1">
    <property type="protein sequence ID" value="Kaladp0093s0099.1.v1.1"/>
    <property type="gene ID" value="Kaladp0093s0099.v1.1"/>
</dbReference>
<dbReference type="Gramene" id="Kaladp0093s0099.1.v1.1">
    <property type="protein sequence ID" value="Kaladp0093s0099.1.v1.1"/>
    <property type="gene ID" value="Kaladp0093s0099.v1.1"/>
</dbReference>
<dbReference type="PANTHER" id="PTHR31225">
    <property type="entry name" value="OS04G0344100 PROTEIN-RELATED"/>
    <property type="match status" value="1"/>
</dbReference>
<dbReference type="Gene3D" id="1.50.10.130">
    <property type="entry name" value="Terpene synthase, N-terminal domain"/>
    <property type="match status" value="1"/>
</dbReference>
<dbReference type="SFLD" id="SFLDG01019">
    <property type="entry name" value="Terpene_Cyclase_Like_1_C_Termi"/>
    <property type="match status" value="1"/>
</dbReference>
<dbReference type="FunFam" id="1.50.10.130:FF:000001">
    <property type="entry name" value="Isoprene synthase, chloroplastic"/>
    <property type="match status" value="1"/>
</dbReference>
<keyword evidence="7" id="KW-1185">Reference proteome</keyword>
<organism evidence="6 7">
    <name type="scientific">Kalanchoe fedtschenkoi</name>
    <name type="common">Lavender scallops</name>
    <name type="synonym">South American air plant</name>
    <dbReference type="NCBI Taxonomy" id="63787"/>
    <lineage>
        <taxon>Eukaryota</taxon>
        <taxon>Viridiplantae</taxon>
        <taxon>Streptophyta</taxon>
        <taxon>Embryophyta</taxon>
        <taxon>Tracheophyta</taxon>
        <taxon>Spermatophyta</taxon>
        <taxon>Magnoliopsida</taxon>
        <taxon>eudicotyledons</taxon>
        <taxon>Gunneridae</taxon>
        <taxon>Pentapetalae</taxon>
        <taxon>Saxifragales</taxon>
        <taxon>Crassulaceae</taxon>
        <taxon>Kalanchoe</taxon>
    </lineage>
</organism>
<dbReference type="InterPro" id="IPR008930">
    <property type="entry name" value="Terpenoid_cyclase/PrenylTrfase"/>
</dbReference>
<evidence type="ECO:0000259" key="4">
    <source>
        <dbReference type="Pfam" id="PF01397"/>
    </source>
</evidence>
<dbReference type="FunFam" id="1.10.600.10:FF:000007">
    <property type="entry name" value="Isoprene synthase, chloroplastic"/>
    <property type="match status" value="1"/>
</dbReference>
<reference evidence="6" key="1">
    <citation type="submission" date="2021-01" db="UniProtKB">
        <authorList>
            <consortium name="EnsemblPlants"/>
        </authorList>
    </citation>
    <scope>IDENTIFICATION</scope>
</reference>
<dbReference type="CDD" id="cd00684">
    <property type="entry name" value="Terpene_cyclase_plant_C1"/>
    <property type="match status" value="1"/>
</dbReference>
<name>A0A7N0UZR0_KALFE</name>
<comment type="cofactor">
    <cofactor evidence="1">
        <name>Mg(2+)</name>
        <dbReference type="ChEBI" id="CHEBI:18420"/>
    </cofactor>
</comment>
<dbReference type="SFLD" id="SFLDS00005">
    <property type="entry name" value="Isoprenoid_Synthase_Type_I"/>
    <property type="match status" value="1"/>
</dbReference>
<dbReference type="InterPro" id="IPR005630">
    <property type="entry name" value="Terpene_synthase_metal-bd"/>
</dbReference>
<keyword evidence="2" id="KW-0479">Metal-binding</keyword>
<evidence type="ECO:0000256" key="1">
    <source>
        <dbReference type="ARBA" id="ARBA00001946"/>
    </source>
</evidence>
<evidence type="ECO:0000256" key="3">
    <source>
        <dbReference type="ARBA" id="ARBA00023239"/>
    </source>
</evidence>
<keyword evidence="3" id="KW-0456">Lyase</keyword>
<evidence type="ECO:0000259" key="5">
    <source>
        <dbReference type="Pfam" id="PF03936"/>
    </source>
</evidence>
<proteinExistence type="predicted"/>
<feature type="domain" description="Terpene synthase N-terminal" evidence="4">
    <location>
        <begin position="2"/>
        <end position="179"/>
    </location>
</feature>
<dbReference type="InterPro" id="IPR001906">
    <property type="entry name" value="Terpene_synth_N"/>
</dbReference>
<feature type="domain" description="Terpene synthase metal-binding" evidence="5">
    <location>
        <begin position="236"/>
        <end position="478"/>
    </location>
</feature>
<sequence>MKHEHAELKEKVRNMLLVALHDNENNLEKLELIDAIQRLGVHYHFEAEMSALLSHIYQLHLKNEDLSDNNDNLHYVALKFRLLRQHGYNISCVLFDKFKDEQGGGFKESLTGDAKGLLSLYEAAHFSVHGEDILDEAIAFCTAHLEAILLQHQLDLTSSKSASNSSMTTCLIKQVKHALNRPMLKEPQRLMSRHFLAFYKDQESHDSRLLSFAKMDFHLVQLVHQKDLATLTKWWKDSDYANKLPFTRDRIVESFFWALGIYWEPQYSLARCTVAKLIAILTIIDDIFDAHGTLDELQIFYQASQRWDMACIDEFPEEYMKVAYKALLDFFQGIEDTALEEQRPNYAPYAIELMKNVIPSYLKEAKWCYQDEYTPTTEEYLSVSLVNVCQALFAVTGFSCLSDPYVPEDVIQWTASNPQIVKAADYIGRFMDDIASHKFEQMRKHVPSVVECYMKEHGATEEEAVCVMREEIRRWWKDINEACINRPKAIPMPYMRRVWNQATILDVLYKERDLFTDAQAMKDTVSFLLTESVWGT</sequence>
<dbReference type="InterPro" id="IPR050148">
    <property type="entry name" value="Terpene_synthase-like"/>
</dbReference>
<protein>
    <submittedName>
        <fullName evidence="6">Uncharacterized protein</fullName>
    </submittedName>
</protein>
<dbReference type="InterPro" id="IPR008949">
    <property type="entry name" value="Isoprenoid_synthase_dom_sf"/>
</dbReference>
<dbReference type="GO" id="GO:0010333">
    <property type="term" value="F:terpene synthase activity"/>
    <property type="evidence" value="ECO:0007669"/>
    <property type="project" value="InterPro"/>
</dbReference>
<evidence type="ECO:0000256" key="2">
    <source>
        <dbReference type="ARBA" id="ARBA00022723"/>
    </source>
</evidence>
<dbReference type="InterPro" id="IPR036965">
    <property type="entry name" value="Terpene_synth_N_sf"/>
</dbReference>
<dbReference type="GO" id="GO:0016102">
    <property type="term" value="P:diterpenoid biosynthetic process"/>
    <property type="evidence" value="ECO:0007669"/>
    <property type="project" value="InterPro"/>
</dbReference>
<dbReference type="Proteomes" id="UP000594263">
    <property type="component" value="Unplaced"/>
</dbReference>
<dbReference type="OMA" id="NHFREVI"/>
<dbReference type="Pfam" id="PF01397">
    <property type="entry name" value="Terpene_synth"/>
    <property type="match status" value="1"/>
</dbReference>
<dbReference type="PANTHER" id="PTHR31225:SF221">
    <property type="entry name" value="(-)-GERMACRENE D SYNTHASE"/>
    <property type="match status" value="1"/>
</dbReference>
<dbReference type="Gene3D" id="1.10.600.10">
    <property type="entry name" value="Farnesyl Diphosphate Synthase"/>
    <property type="match status" value="1"/>
</dbReference>
<dbReference type="SUPFAM" id="SSF48239">
    <property type="entry name" value="Terpenoid cyclases/Protein prenyltransferases"/>
    <property type="match status" value="1"/>
</dbReference>
<evidence type="ECO:0000313" key="7">
    <source>
        <dbReference type="Proteomes" id="UP000594263"/>
    </source>
</evidence>
<dbReference type="AlphaFoldDB" id="A0A7N0UZR0"/>
<accession>A0A7N0UZR0</accession>
<dbReference type="SUPFAM" id="SSF48576">
    <property type="entry name" value="Terpenoid synthases"/>
    <property type="match status" value="1"/>
</dbReference>